<reference evidence="3 4" key="1">
    <citation type="submission" date="2021-06" db="EMBL/GenBank/DDBJ databases">
        <authorList>
            <person name="Palmer J.M."/>
        </authorList>
    </citation>
    <scope>NUCLEOTIDE SEQUENCE [LARGE SCALE GENOMIC DNA]</scope>
    <source>
        <strain evidence="3 4">GA_2019</strain>
        <tissue evidence="3">Muscle</tissue>
    </source>
</reference>
<keyword evidence="1" id="KW-0863">Zinc-finger</keyword>
<dbReference type="InterPro" id="IPR013087">
    <property type="entry name" value="Znf_C2H2_type"/>
</dbReference>
<keyword evidence="4" id="KW-1185">Reference proteome</keyword>
<evidence type="ECO:0000256" key="1">
    <source>
        <dbReference type="PROSITE-ProRule" id="PRU00042"/>
    </source>
</evidence>
<keyword evidence="1" id="KW-0862">Zinc</keyword>
<accession>A0ABV0PHB3</accession>
<feature type="non-terminal residue" evidence="3">
    <location>
        <position position="1"/>
    </location>
</feature>
<gene>
    <name evidence="3" type="ORF">GOODEAATRI_026651</name>
</gene>
<feature type="domain" description="C2H2-type" evidence="2">
    <location>
        <begin position="33"/>
        <end position="60"/>
    </location>
</feature>
<name>A0ABV0PHB3_9TELE</name>
<dbReference type="InterPro" id="IPR036236">
    <property type="entry name" value="Znf_C2H2_sf"/>
</dbReference>
<dbReference type="Gene3D" id="3.30.160.60">
    <property type="entry name" value="Classic Zinc Finger"/>
    <property type="match status" value="1"/>
</dbReference>
<protein>
    <recommendedName>
        <fullName evidence="2">C2H2-type domain-containing protein</fullName>
    </recommendedName>
</protein>
<evidence type="ECO:0000313" key="3">
    <source>
        <dbReference type="EMBL" id="MEQ2182861.1"/>
    </source>
</evidence>
<dbReference type="PROSITE" id="PS50157">
    <property type="entry name" value="ZINC_FINGER_C2H2_2"/>
    <property type="match status" value="1"/>
</dbReference>
<dbReference type="PROSITE" id="PS00028">
    <property type="entry name" value="ZINC_FINGER_C2H2_1"/>
    <property type="match status" value="1"/>
</dbReference>
<dbReference type="Proteomes" id="UP001476798">
    <property type="component" value="Unassembled WGS sequence"/>
</dbReference>
<organism evidence="3 4">
    <name type="scientific">Goodea atripinnis</name>
    <dbReference type="NCBI Taxonomy" id="208336"/>
    <lineage>
        <taxon>Eukaryota</taxon>
        <taxon>Metazoa</taxon>
        <taxon>Chordata</taxon>
        <taxon>Craniata</taxon>
        <taxon>Vertebrata</taxon>
        <taxon>Euteleostomi</taxon>
        <taxon>Actinopterygii</taxon>
        <taxon>Neopterygii</taxon>
        <taxon>Teleostei</taxon>
        <taxon>Neoteleostei</taxon>
        <taxon>Acanthomorphata</taxon>
        <taxon>Ovalentaria</taxon>
        <taxon>Atherinomorphae</taxon>
        <taxon>Cyprinodontiformes</taxon>
        <taxon>Goodeidae</taxon>
        <taxon>Goodea</taxon>
    </lineage>
</organism>
<keyword evidence="1" id="KW-0479">Metal-binding</keyword>
<proteinExistence type="predicted"/>
<evidence type="ECO:0000259" key="2">
    <source>
        <dbReference type="PROSITE" id="PS50157"/>
    </source>
</evidence>
<dbReference type="SUPFAM" id="SSF57667">
    <property type="entry name" value="beta-beta-alpha zinc fingers"/>
    <property type="match status" value="1"/>
</dbReference>
<evidence type="ECO:0000313" key="4">
    <source>
        <dbReference type="Proteomes" id="UP001476798"/>
    </source>
</evidence>
<dbReference type="EMBL" id="JAHRIO010073304">
    <property type="protein sequence ID" value="MEQ2182861.1"/>
    <property type="molecule type" value="Genomic_DNA"/>
</dbReference>
<sequence>VWYAASYADFVNQKIHDVTDEERKALQEQEWNWPCYECNRRFVSSEQLQQHLNMHDDKFSSVSRLKYLFIIILVPPPFMTTSTDLCDCLLSDPEAAAEGEAGRGLGQGEDQDAPQNLYAWIHL</sequence>
<comment type="caution">
    <text evidence="3">The sequence shown here is derived from an EMBL/GenBank/DDBJ whole genome shotgun (WGS) entry which is preliminary data.</text>
</comment>